<dbReference type="InterPro" id="IPR043519">
    <property type="entry name" value="NT_sf"/>
</dbReference>
<dbReference type="Pfam" id="PF07528">
    <property type="entry name" value="DZF_N"/>
    <property type="match status" value="1"/>
</dbReference>
<gene>
    <name evidence="9" type="primary">ILF2</name>
    <name evidence="9" type="ORF">Tcan_11695</name>
</gene>
<dbReference type="OMA" id="YLAIEMS"/>
<evidence type="ECO:0000259" key="8">
    <source>
        <dbReference type="PROSITE" id="PS51703"/>
    </source>
</evidence>
<dbReference type="GO" id="GO:0003725">
    <property type="term" value="F:double-stranded RNA binding"/>
    <property type="evidence" value="ECO:0007669"/>
    <property type="project" value="TreeGrafter"/>
</dbReference>
<evidence type="ECO:0000256" key="3">
    <source>
        <dbReference type="ARBA" id="ARBA00023125"/>
    </source>
</evidence>
<dbReference type="EMBL" id="JPKZ01002673">
    <property type="protein sequence ID" value="KHN75552.1"/>
    <property type="molecule type" value="Genomic_DNA"/>
</dbReference>
<dbReference type="Gene3D" id="3.30.460.10">
    <property type="entry name" value="Beta Polymerase, domain 2"/>
    <property type="match status" value="1"/>
</dbReference>
<dbReference type="Pfam" id="PF20965">
    <property type="entry name" value="DZF_C"/>
    <property type="match status" value="1"/>
</dbReference>
<evidence type="ECO:0000256" key="2">
    <source>
        <dbReference type="ARBA" id="ARBA00023015"/>
    </source>
</evidence>
<keyword evidence="4" id="KW-0010">Activator</keyword>
<feature type="domain" description="DZF" evidence="8">
    <location>
        <begin position="27"/>
        <end position="388"/>
    </location>
</feature>
<proteinExistence type="predicted"/>
<dbReference type="InterPro" id="IPR052134">
    <property type="entry name" value="ILF2"/>
</dbReference>
<comment type="subcellular location">
    <subcellularLocation>
        <location evidence="1">Nucleus</location>
    </subcellularLocation>
</comment>
<keyword evidence="6" id="KW-0539">Nucleus</keyword>
<evidence type="ECO:0000256" key="5">
    <source>
        <dbReference type="ARBA" id="ARBA00023163"/>
    </source>
</evidence>
<dbReference type="InterPro" id="IPR006561">
    <property type="entry name" value="DZF_dom"/>
</dbReference>
<dbReference type="GO" id="GO:0045893">
    <property type="term" value="P:positive regulation of DNA-templated transcription"/>
    <property type="evidence" value="ECO:0007669"/>
    <property type="project" value="TreeGrafter"/>
</dbReference>
<dbReference type="PROSITE" id="PS50152">
    <property type="entry name" value="25A_SYNTH_3"/>
    <property type="match status" value="1"/>
</dbReference>
<feature type="region of interest" description="Disordered" evidence="7">
    <location>
        <begin position="384"/>
        <end position="403"/>
    </location>
</feature>
<keyword evidence="5" id="KW-0804">Transcription</keyword>
<evidence type="ECO:0000313" key="9">
    <source>
        <dbReference type="EMBL" id="KHN75552.1"/>
    </source>
</evidence>
<feature type="compositionally biased region" description="Basic and acidic residues" evidence="7">
    <location>
        <begin position="385"/>
        <end position="403"/>
    </location>
</feature>
<reference evidence="9 10" key="1">
    <citation type="submission" date="2014-11" db="EMBL/GenBank/DDBJ databases">
        <title>Genetic blueprint of the zoonotic pathogen Toxocara canis.</title>
        <authorList>
            <person name="Zhu X.-Q."/>
            <person name="Korhonen P.K."/>
            <person name="Cai H."/>
            <person name="Young N.D."/>
            <person name="Nejsum P."/>
            <person name="von Samson-Himmelstjerna G."/>
            <person name="Boag P.R."/>
            <person name="Tan P."/>
            <person name="Li Q."/>
            <person name="Min J."/>
            <person name="Yang Y."/>
            <person name="Wang X."/>
            <person name="Fang X."/>
            <person name="Hall R.S."/>
            <person name="Hofmann A."/>
            <person name="Sternberg P.W."/>
            <person name="Jex A.R."/>
            <person name="Gasser R.B."/>
        </authorList>
    </citation>
    <scope>NUCLEOTIDE SEQUENCE [LARGE SCALE GENOMIC DNA]</scope>
    <source>
        <strain evidence="9">PN_DK_2014</strain>
    </source>
</reference>
<dbReference type="GO" id="GO:0071013">
    <property type="term" value="C:catalytic step 2 spliceosome"/>
    <property type="evidence" value="ECO:0007669"/>
    <property type="project" value="TreeGrafter"/>
</dbReference>
<evidence type="ECO:0000313" key="10">
    <source>
        <dbReference type="Proteomes" id="UP000031036"/>
    </source>
</evidence>
<accession>A0A0B2V268</accession>
<dbReference type="InterPro" id="IPR049402">
    <property type="entry name" value="DZF_dom_C"/>
</dbReference>
<dbReference type="AlphaFoldDB" id="A0A0B2V268"/>
<dbReference type="PANTHER" id="PTHR46447">
    <property type="entry name" value="INTERLEUKIN ENHANCER-BINDING FACTOR"/>
    <property type="match status" value="1"/>
</dbReference>
<dbReference type="SUPFAM" id="SSF81301">
    <property type="entry name" value="Nucleotidyltransferase"/>
    <property type="match status" value="1"/>
</dbReference>
<dbReference type="GO" id="GO:0003677">
    <property type="term" value="F:DNA binding"/>
    <property type="evidence" value="ECO:0007669"/>
    <property type="project" value="UniProtKB-KW"/>
</dbReference>
<evidence type="ECO:0000256" key="6">
    <source>
        <dbReference type="ARBA" id="ARBA00023242"/>
    </source>
</evidence>
<comment type="caution">
    <text evidence="9">The sequence shown here is derived from an EMBL/GenBank/DDBJ whole genome shotgun (WGS) entry which is preliminary data.</text>
</comment>
<dbReference type="Proteomes" id="UP000031036">
    <property type="component" value="Unassembled WGS sequence"/>
</dbReference>
<evidence type="ECO:0000256" key="4">
    <source>
        <dbReference type="ARBA" id="ARBA00023159"/>
    </source>
</evidence>
<keyword evidence="10" id="KW-1185">Reference proteome</keyword>
<evidence type="ECO:0000256" key="1">
    <source>
        <dbReference type="ARBA" id="ARBA00004123"/>
    </source>
</evidence>
<sequence>MRGRGGWRRGGGPMFHGPAPYPPPPGPVYACWPAPFDLTLCEASFPRAKELDDSDLAQAINKRHQEITPTSAEQSAIVSLVNKVKGALQKIASTPDQSASITLEEFREVGSYRKETMLAAHNVADIVVVFRSLPTFEAVSALGQKIVEDLKASDKEGSVKADVTFTRPPSRVYSCVSRDFGCEISGPKAVIRILVTTLPSNAKHLDPDLHLKESIMMAHMAALRHARWFEENAATPTIRTLVRILKDIRGRFEQLSPLSVWIIERLSHYAVMNTPSQKPLTVSQAFRRFFQLLAAGFLLPSSIAVGDPCERNRRIHQSLTYEQMDQLCSAAQTLLRIICHGGYKHVLGLETSKSGLVTEVTFWGDVIVTPLQAAYTEKVLEPMYEDEKSKSNSDKSDGMDTHS</sequence>
<keyword evidence="3" id="KW-0238">DNA-binding</keyword>
<dbReference type="STRING" id="6265.A0A0B2V268"/>
<name>A0A0B2V268_TOXCA</name>
<dbReference type="PROSITE" id="PS51703">
    <property type="entry name" value="DZF"/>
    <property type="match status" value="1"/>
</dbReference>
<keyword evidence="2" id="KW-0805">Transcription regulation</keyword>
<organism evidence="9 10">
    <name type="scientific">Toxocara canis</name>
    <name type="common">Canine roundworm</name>
    <dbReference type="NCBI Taxonomy" id="6265"/>
    <lineage>
        <taxon>Eukaryota</taxon>
        <taxon>Metazoa</taxon>
        <taxon>Ecdysozoa</taxon>
        <taxon>Nematoda</taxon>
        <taxon>Chromadorea</taxon>
        <taxon>Rhabditida</taxon>
        <taxon>Spirurina</taxon>
        <taxon>Ascaridomorpha</taxon>
        <taxon>Ascaridoidea</taxon>
        <taxon>Toxocaridae</taxon>
        <taxon>Toxocara</taxon>
    </lineage>
</organism>
<protein>
    <submittedName>
        <fullName evidence="9">Interleukin enhancer-binding factor 2</fullName>
    </submittedName>
</protein>
<dbReference type="SMART" id="SM00572">
    <property type="entry name" value="DZF"/>
    <property type="match status" value="1"/>
</dbReference>
<dbReference type="InterPro" id="IPR049401">
    <property type="entry name" value="DZF_dom_N"/>
</dbReference>
<dbReference type="Gene3D" id="1.10.1410.40">
    <property type="match status" value="1"/>
</dbReference>
<dbReference type="OrthoDB" id="5775647at2759"/>
<evidence type="ECO:0000256" key="7">
    <source>
        <dbReference type="SAM" id="MobiDB-lite"/>
    </source>
</evidence>
<dbReference type="PANTHER" id="PTHR46447:SF1">
    <property type="entry name" value="INTERLEUKIN ENHANCER-BINDING FACTOR 2"/>
    <property type="match status" value="1"/>
</dbReference>